<reference evidence="1" key="1">
    <citation type="submission" date="2020-03" db="EMBL/GenBank/DDBJ databases">
        <title>Spirochaetal bacteria isolated from arthropods constitute a novel genus Entomospira genus novum within the order Spirochaetales.</title>
        <authorList>
            <person name="Grana-Miraglia L."/>
            <person name="Sikutova S."/>
            <person name="Fingerle V."/>
            <person name="Sing A."/>
            <person name="Castillo-Ramirez S."/>
            <person name="Margos G."/>
            <person name="Rudolf I."/>
        </authorList>
    </citation>
    <scope>NUCLEOTIDE SEQUENCE</scope>
    <source>
        <strain evidence="1">BR208</strain>
    </source>
</reference>
<sequence length="227" mass="26853">MRHQWLYWLVCSCLFSCNPKTQDLTSEDTTWFGFDPEVRTIVLHHFPDNEDHPVTFYYKIVPVSELPYFYNNRAIDPKGMDPVDLGYYTIMYKNLNEDRLHYMEFGPDTEESSLELPMLFHYGHKSENLITNKYHLMVRDIFREENLTSFDLLTGENVLDDHLLRSRYTFASYSSWTEDAAILKRAGLRAGQPFVILFAMGLDGYIHPLNLQFLKQHTDDYTIVVRR</sequence>
<comment type="caution">
    <text evidence="1">The sequence shown here is derived from an EMBL/GenBank/DDBJ whole genome shotgun (WGS) entry which is preliminary data.</text>
</comment>
<proteinExistence type="predicted"/>
<keyword evidence="2" id="KW-1185">Reference proteome</keyword>
<dbReference type="RefSeq" id="WP_167704272.1">
    <property type="nucleotide sequence ID" value="NZ_CP118169.1"/>
</dbReference>
<protein>
    <submittedName>
        <fullName evidence="1">Uncharacterized protein</fullName>
    </submittedName>
</protein>
<dbReference type="AlphaFoldDB" id="A0A968GD79"/>
<evidence type="ECO:0000313" key="2">
    <source>
        <dbReference type="Proteomes" id="UP000752013"/>
    </source>
</evidence>
<evidence type="ECO:0000313" key="1">
    <source>
        <dbReference type="EMBL" id="NIZ47639.1"/>
    </source>
</evidence>
<name>A0A968GD79_9SPIO</name>
<gene>
    <name evidence="1" type="ORF">HCT46_06915</name>
</gene>
<dbReference type="Proteomes" id="UP000752013">
    <property type="component" value="Unassembled WGS sequence"/>
</dbReference>
<dbReference type="EMBL" id="JAATLK010000002">
    <property type="protein sequence ID" value="NIZ47639.1"/>
    <property type="molecule type" value="Genomic_DNA"/>
</dbReference>
<organism evidence="1 2">
    <name type="scientific">Entomospira nematocerorum</name>
    <dbReference type="NCBI Taxonomy" id="2719987"/>
    <lineage>
        <taxon>Bacteria</taxon>
        <taxon>Pseudomonadati</taxon>
        <taxon>Spirochaetota</taxon>
        <taxon>Spirochaetia</taxon>
        <taxon>Spirochaetales</taxon>
        <taxon>Spirochaetaceae</taxon>
        <taxon>Entomospira</taxon>
    </lineage>
</organism>
<accession>A0A968GD79</accession>